<organism evidence="1 2">
    <name type="scientific">Rhizoctonia solani</name>
    <dbReference type="NCBI Taxonomy" id="456999"/>
    <lineage>
        <taxon>Eukaryota</taxon>
        <taxon>Fungi</taxon>
        <taxon>Dikarya</taxon>
        <taxon>Basidiomycota</taxon>
        <taxon>Agaricomycotina</taxon>
        <taxon>Agaricomycetes</taxon>
        <taxon>Cantharellales</taxon>
        <taxon>Ceratobasidiaceae</taxon>
        <taxon>Rhizoctonia</taxon>
    </lineage>
</organism>
<accession>A0A8H2ZYC9</accession>
<evidence type="ECO:0000313" key="1">
    <source>
        <dbReference type="EMBL" id="CAE6377285.1"/>
    </source>
</evidence>
<dbReference type="OrthoDB" id="3063716at2759"/>
<gene>
    <name evidence="1" type="ORF">RDB_LOCUS582</name>
</gene>
<dbReference type="EMBL" id="CAJMWV010000036">
    <property type="protein sequence ID" value="CAE6377285.1"/>
    <property type="molecule type" value="Genomic_DNA"/>
</dbReference>
<comment type="caution">
    <text evidence="1">The sequence shown here is derived from an EMBL/GenBank/DDBJ whole genome shotgun (WGS) entry which is preliminary data.</text>
</comment>
<protein>
    <submittedName>
        <fullName evidence="1">Uncharacterized protein</fullName>
    </submittedName>
</protein>
<evidence type="ECO:0000313" key="2">
    <source>
        <dbReference type="Proteomes" id="UP000663831"/>
    </source>
</evidence>
<reference evidence="1" key="1">
    <citation type="submission" date="2021-01" db="EMBL/GenBank/DDBJ databases">
        <authorList>
            <person name="Kaushik A."/>
        </authorList>
    </citation>
    <scope>NUCLEOTIDE SEQUENCE</scope>
    <source>
        <strain evidence="1">AG3-1AP</strain>
    </source>
</reference>
<dbReference type="AlphaFoldDB" id="A0A8H2ZYC9"/>
<dbReference type="Proteomes" id="UP000663831">
    <property type="component" value="Unassembled WGS sequence"/>
</dbReference>
<sequence>MKKYQNPHNHHCEESLRTVSRRDLAHDLGECIGLWGSNPEIGNDLAISEAIDALDKLLSPLSTDFVRAINGRKRKRGDPGLSAVNGNQTAEIRLVCRKPTVVATSELVGDWPSQPKTYPNEDTQEEAEERAQRAAQVAVDFELIRKQSTIPYPSFRAVVNSKYKLEQVSAPKTIAVVEHPKPKQSPVHLSNTPGQPKIRDTKMKKALIVSARSDHILPSPRSESRLHTFYHSGETIGGKSAGYAWGYRGSFPRPAGITGYLRDGM</sequence>
<proteinExistence type="predicted"/>
<name>A0A8H2ZYC9_9AGAM</name>